<gene>
    <name evidence="3" type="ORF">OG727_28850</name>
    <name evidence="2" type="ORF">Scani_55430</name>
</gene>
<keyword evidence="1" id="KW-0472">Membrane</keyword>
<evidence type="ECO:0000313" key="3">
    <source>
        <dbReference type="EMBL" id="WUS25967.1"/>
    </source>
</evidence>
<dbReference type="Proteomes" id="UP000435837">
    <property type="component" value="Unassembled WGS sequence"/>
</dbReference>
<evidence type="ECO:0000313" key="4">
    <source>
        <dbReference type="Proteomes" id="UP000435837"/>
    </source>
</evidence>
<dbReference type="EMBL" id="CP108473">
    <property type="protein sequence ID" value="WUS25967.1"/>
    <property type="molecule type" value="Genomic_DNA"/>
</dbReference>
<organism evidence="2 4">
    <name type="scientific">Streptomyces caniferus</name>
    <dbReference type="NCBI Taxonomy" id="285557"/>
    <lineage>
        <taxon>Bacteria</taxon>
        <taxon>Bacillati</taxon>
        <taxon>Actinomycetota</taxon>
        <taxon>Actinomycetes</taxon>
        <taxon>Kitasatosporales</taxon>
        <taxon>Streptomycetaceae</taxon>
        <taxon>Streptomyces</taxon>
    </lineage>
</organism>
<keyword evidence="5" id="KW-1185">Reference proteome</keyword>
<keyword evidence="1" id="KW-0812">Transmembrane</keyword>
<proteinExistence type="predicted"/>
<dbReference type="Proteomes" id="UP001432292">
    <property type="component" value="Chromosome"/>
</dbReference>
<reference evidence="2 4" key="1">
    <citation type="submission" date="2019-12" db="EMBL/GenBank/DDBJ databases">
        <title>Whole genome shotgun sequence of Streptomyces caniferus NBRC 15389.</title>
        <authorList>
            <person name="Ichikawa N."/>
            <person name="Kimura A."/>
            <person name="Kitahashi Y."/>
            <person name="Komaki H."/>
            <person name="Tamura T."/>
        </authorList>
    </citation>
    <scope>NUCLEOTIDE SEQUENCE [LARGE SCALE GENOMIC DNA]</scope>
    <source>
        <strain evidence="2 4">NBRC 15389</strain>
    </source>
</reference>
<accession>A0A640SIE6</accession>
<dbReference type="AlphaFoldDB" id="A0A640SIE6"/>
<feature type="transmembrane region" description="Helical" evidence="1">
    <location>
        <begin position="20"/>
        <end position="38"/>
    </location>
</feature>
<evidence type="ECO:0000256" key="1">
    <source>
        <dbReference type="SAM" id="Phobius"/>
    </source>
</evidence>
<dbReference type="GeneID" id="96634924"/>
<evidence type="ECO:0000313" key="2">
    <source>
        <dbReference type="EMBL" id="GFE09275.1"/>
    </source>
</evidence>
<keyword evidence="1" id="KW-1133">Transmembrane helix</keyword>
<name>A0A640SIE6_9ACTN</name>
<reference evidence="3" key="2">
    <citation type="submission" date="2022-10" db="EMBL/GenBank/DDBJ databases">
        <title>The complete genomes of actinobacterial strains from the NBC collection.</title>
        <authorList>
            <person name="Joergensen T.S."/>
            <person name="Alvarez Arevalo M."/>
            <person name="Sterndorff E.B."/>
            <person name="Faurdal D."/>
            <person name="Vuksanovic O."/>
            <person name="Mourched A.-S."/>
            <person name="Charusanti P."/>
            <person name="Shaw S."/>
            <person name="Blin K."/>
            <person name="Weber T."/>
        </authorList>
    </citation>
    <scope>NUCLEOTIDE SEQUENCE</scope>
    <source>
        <strain evidence="3">NBC_01256</strain>
    </source>
</reference>
<dbReference type="EMBL" id="BLIN01000005">
    <property type="protein sequence ID" value="GFE09275.1"/>
    <property type="molecule type" value="Genomic_DNA"/>
</dbReference>
<dbReference type="RefSeq" id="WP_159480359.1">
    <property type="nucleotide sequence ID" value="NZ_BAAATH010000011.1"/>
</dbReference>
<evidence type="ECO:0000313" key="5">
    <source>
        <dbReference type="Proteomes" id="UP001432292"/>
    </source>
</evidence>
<sequence length="58" mass="6005">MTTEPRPRRPAGDRDRRATVVAALLLAASAATLAYVLLGGPHDPVELPADEPSNAAQG</sequence>
<protein>
    <submittedName>
        <fullName evidence="2">Uncharacterized protein</fullName>
    </submittedName>
</protein>